<feature type="compositionally biased region" description="Basic and acidic residues" evidence="3">
    <location>
        <begin position="19"/>
        <end position="28"/>
    </location>
</feature>
<comment type="catalytic activity">
    <reaction evidence="2">
        <text>3-hydroxy-2-methylpropanoyl-CoA + H2O = 3-hydroxy-2-methylpropanoate + CoA + H(+)</text>
        <dbReference type="Rhea" id="RHEA:20888"/>
        <dbReference type="ChEBI" id="CHEBI:11805"/>
        <dbReference type="ChEBI" id="CHEBI:15377"/>
        <dbReference type="ChEBI" id="CHEBI:15378"/>
        <dbReference type="ChEBI" id="CHEBI:57287"/>
        <dbReference type="ChEBI" id="CHEBI:57340"/>
        <dbReference type="EC" id="3.1.2.4"/>
    </reaction>
</comment>
<name>A0A3L6R4L4_PANMI</name>
<dbReference type="Pfam" id="PF16113">
    <property type="entry name" value="ECH_2"/>
    <property type="match status" value="1"/>
</dbReference>
<sequence length="182" mass="20767">MNSISNELPAQIVGNQNTDTRRDTPGLDRLPRRFHDPCIAVSMCHIITISRRMNNGKTTEIQHEEVHILRLEVIDKCFGHETVDEEIVDALESEAAKLNEEWCTLALKRLKEASPLALKVSLRSGLPHPDQCPLFDQEEEIVYPYHMCILDAILAQHTKASLSRGFVRVSWALNFMSYQQIC</sequence>
<feature type="domain" description="Enoyl-CoA hydratase/isomerase" evidence="4">
    <location>
        <begin position="64"/>
        <end position="124"/>
    </location>
</feature>
<dbReference type="Gene3D" id="3.90.226.10">
    <property type="entry name" value="2-enoyl-CoA Hydratase, Chain A, domain 1"/>
    <property type="match status" value="1"/>
</dbReference>
<proteinExistence type="inferred from homology"/>
<feature type="compositionally biased region" description="Polar residues" evidence="3">
    <location>
        <begin position="1"/>
        <end position="18"/>
    </location>
</feature>
<protein>
    <recommendedName>
        <fullName evidence="2">3-hydroxyisobutyryl-CoA hydrolase</fullName>
        <shortName evidence="2">HIB-CoA hydrolase</shortName>
        <shortName evidence="2">HIBYL-CoA-H</shortName>
        <ecNumber evidence="2">3.1.2.4</ecNumber>
    </recommendedName>
    <alternativeName>
        <fullName evidence="2">3-hydroxyisobutyryl-coenzyme A hydrolase</fullName>
    </alternativeName>
</protein>
<dbReference type="PANTHER" id="PTHR43176:SF4">
    <property type="entry name" value="3-HYDROXYISOBUTYRYL-COA HYDROLASE-LIKE PROTEIN 1, MITOCHONDRIAL"/>
    <property type="match status" value="1"/>
</dbReference>
<evidence type="ECO:0000259" key="4">
    <source>
        <dbReference type="Pfam" id="PF16113"/>
    </source>
</evidence>
<dbReference type="InterPro" id="IPR032259">
    <property type="entry name" value="HIBYL-CoA-H"/>
</dbReference>
<dbReference type="OrthoDB" id="16820at2759"/>
<comment type="function">
    <text evidence="2">Hydrolyzes 3-hydroxyisobutyryl-CoA (HIBYL-CoA), a saline catabolite. Has high activity toward isobutyryl-CoA. Could be an isobutyryl-CoA dehydrogenase that functions in valine catabolism.</text>
</comment>
<keyword evidence="6" id="KW-1185">Reference proteome</keyword>
<dbReference type="GO" id="GO:0003860">
    <property type="term" value="F:3-hydroxyisobutyryl-CoA hydrolase activity"/>
    <property type="evidence" value="ECO:0007669"/>
    <property type="project" value="UniProtKB-UniRule"/>
</dbReference>
<dbReference type="AlphaFoldDB" id="A0A3L6R4L4"/>
<comment type="caution">
    <text evidence="5">The sequence shown here is derived from an EMBL/GenBank/DDBJ whole genome shotgun (WGS) entry which is preliminary data.</text>
</comment>
<evidence type="ECO:0000256" key="3">
    <source>
        <dbReference type="SAM" id="MobiDB-lite"/>
    </source>
</evidence>
<accession>A0A3L6R4L4</accession>
<organism evidence="5 6">
    <name type="scientific">Panicum miliaceum</name>
    <name type="common">Proso millet</name>
    <name type="synonym">Broomcorn millet</name>
    <dbReference type="NCBI Taxonomy" id="4540"/>
    <lineage>
        <taxon>Eukaryota</taxon>
        <taxon>Viridiplantae</taxon>
        <taxon>Streptophyta</taxon>
        <taxon>Embryophyta</taxon>
        <taxon>Tracheophyta</taxon>
        <taxon>Spermatophyta</taxon>
        <taxon>Magnoliopsida</taxon>
        <taxon>Liliopsida</taxon>
        <taxon>Poales</taxon>
        <taxon>Poaceae</taxon>
        <taxon>PACMAD clade</taxon>
        <taxon>Panicoideae</taxon>
        <taxon>Panicodae</taxon>
        <taxon>Paniceae</taxon>
        <taxon>Panicinae</taxon>
        <taxon>Panicum</taxon>
        <taxon>Panicum sect. Panicum</taxon>
    </lineage>
</organism>
<reference evidence="6" key="1">
    <citation type="journal article" date="2019" name="Nat. Commun.">
        <title>The genome of broomcorn millet.</title>
        <authorList>
            <person name="Zou C."/>
            <person name="Miki D."/>
            <person name="Li D."/>
            <person name="Tang Q."/>
            <person name="Xiao L."/>
            <person name="Rajput S."/>
            <person name="Deng P."/>
            <person name="Jia W."/>
            <person name="Huang R."/>
            <person name="Zhang M."/>
            <person name="Sun Y."/>
            <person name="Hu J."/>
            <person name="Fu X."/>
            <person name="Schnable P.S."/>
            <person name="Li F."/>
            <person name="Zhang H."/>
            <person name="Feng B."/>
            <person name="Zhu X."/>
            <person name="Liu R."/>
            <person name="Schnable J.C."/>
            <person name="Zhu J.-K."/>
            <person name="Zhang H."/>
        </authorList>
    </citation>
    <scope>NUCLEOTIDE SEQUENCE [LARGE SCALE GENOMIC DNA]</scope>
</reference>
<dbReference type="STRING" id="4540.A0A3L6R4L4"/>
<comment type="similarity">
    <text evidence="2">Belongs to the enoyl-CoA hydratase/isomerase family.</text>
</comment>
<feature type="region of interest" description="Disordered" evidence="3">
    <location>
        <begin position="1"/>
        <end position="28"/>
    </location>
</feature>
<dbReference type="EMBL" id="PQIB02000009">
    <property type="protein sequence ID" value="RLM97799.1"/>
    <property type="molecule type" value="Genomic_DNA"/>
</dbReference>
<keyword evidence="1 2" id="KW-0378">Hydrolase</keyword>
<dbReference type="Proteomes" id="UP000275267">
    <property type="component" value="Unassembled WGS sequence"/>
</dbReference>
<gene>
    <name evidence="5" type="ORF">C2845_PM06G24660</name>
</gene>
<dbReference type="PANTHER" id="PTHR43176">
    <property type="entry name" value="3-HYDROXYISOBUTYRYL-COA HYDROLASE-RELATED"/>
    <property type="match status" value="1"/>
</dbReference>
<evidence type="ECO:0000256" key="1">
    <source>
        <dbReference type="ARBA" id="ARBA00022801"/>
    </source>
</evidence>
<evidence type="ECO:0000313" key="6">
    <source>
        <dbReference type="Proteomes" id="UP000275267"/>
    </source>
</evidence>
<dbReference type="InterPro" id="IPR045004">
    <property type="entry name" value="ECH_dom"/>
</dbReference>
<evidence type="ECO:0000256" key="2">
    <source>
        <dbReference type="RuleBase" id="RU369070"/>
    </source>
</evidence>
<comment type="pathway">
    <text evidence="2">Amino-acid degradation; L-valine degradation.</text>
</comment>
<evidence type="ECO:0000313" key="5">
    <source>
        <dbReference type="EMBL" id="RLM97799.1"/>
    </source>
</evidence>
<dbReference type="EC" id="3.1.2.4" evidence="2"/>
<dbReference type="GO" id="GO:0006574">
    <property type="term" value="P:L-valine catabolic process"/>
    <property type="evidence" value="ECO:0007669"/>
    <property type="project" value="UniProtKB-UniRule"/>
</dbReference>